<gene>
    <name evidence="1" type="ORF">TPHV1_80103</name>
</gene>
<reference evidence="2" key="1">
    <citation type="submission" date="2015-01" db="EMBL/GenBank/DDBJ databases">
        <authorList>
            <person name="Manzoor Shahid"/>
            <person name="Zubair Saima"/>
        </authorList>
    </citation>
    <scope>NUCLEOTIDE SEQUENCE [LARGE SCALE GENOMIC DNA]</scope>
    <source>
        <strain evidence="2">V1</strain>
    </source>
</reference>
<dbReference type="Proteomes" id="UP000042527">
    <property type="component" value="Unassembled WGS sequence"/>
</dbReference>
<name>A0A0B7H277_TREPH</name>
<dbReference type="AlphaFoldDB" id="A0A0B7H277"/>
<sequence length="60" mass="7145">MSLAQDKSTKNFLSFKQEFDSNSNRRYLPNLDFIRFIAMYAVLDIEYTPSLVRIFYILLS</sequence>
<evidence type="ECO:0000313" key="1">
    <source>
        <dbReference type="EMBL" id="CEM63350.1"/>
    </source>
</evidence>
<organism evidence="1 2">
    <name type="scientific">Treponema phagedenis</name>
    <dbReference type="NCBI Taxonomy" id="162"/>
    <lineage>
        <taxon>Bacteria</taxon>
        <taxon>Pseudomonadati</taxon>
        <taxon>Spirochaetota</taxon>
        <taxon>Spirochaetia</taxon>
        <taxon>Spirochaetales</taxon>
        <taxon>Treponemataceae</taxon>
        <taxon>Treponema</taxon>
    </lineage>
</organism>
<proteinExistence type="predicted"/>
<dbReference type="EMBL" id="CDNC01000050">
    <property type="protein sequence ID" value="CEM63350.1"/>
    <property type="molecule type" value="Genomic_DNA"/>
</dbReference>
<accession>A0A0B7H277</accession>
<evidence type="ECO:0000313" key="2">
    <source>
        <dbReference type="Proteomes" id="UP000042527"/>
    </source>
</evidence>
<protein>
    <submittedName>
        <fullName evidence="1">Uncharacterized protein</fullName>
    </submittedName>
</protein>
<keyword evidence="2" id="KW-1185">Reference proteome</keyword>